<evidence type="ECO:0000256" key="8">
    <source>
        <dbReference type="ARBA" id="ARBA00023306"/>
    </source>
</evidence>
<keyword evidence="3 10" id="KW-0132">Cell division</keyword>
<evidence type="ECO:0000256" key="1">
    <source>
        <dbReference type="ARBA" id="ARBA00022490"/>
    </source>
</evidence>
<dbReference type="AlphaFoldDB" id="A0A7Y0L2M9"/>
<proteinExistence type="inferred from homology"/>
<dbReference type="NCBIfam" id="TIGR01143">
    <property type="entry name" value="murF"/>
    <property type="match status" value="1"/>
</dbReference>
<comment type="similarity">
    <text evidence="10">Belongs to the MurCDEF family. MurF subfamily.</text>
</comment>
<dbReference type="Gene3D" id="3.40.1390.10">
    <property type="entry name" value="MurE/MurF, N-terminal domain"/>
    <property type="match status" value="1"/>
</dbReference>
<evidence type="ECO:0000313" key="15">
    <source>
        <dbReference type="Proteomes" id="UP000533476"/>
    </source>
</evidence>
<evidence type="ECO:0000256" key="9">
    <source>
        <dbReference type="ARBA" id="ARBA00023316"/>
    </source>
</evidence>
<evidence type="ECO:0000259" key="12">
    <source>
        <dbReference type="Pfam" id="PF02875"/>
    </source>
</evidence>
<dbReference type="Pfam" id="PF08245">
    <property type="entry name" value="Mur_ligase_M"/>
    <property type="match status" value="1"/>
</dbReference>
<dbReference type="EC" id="6.3.2.10" evidence="10 11"/>
<dbReference type="InterPro" id="IPR013221">
    <property type="entry name" value="Mur_ligase_cen"/>
</dbReference>
<keyword evidence="7 10" id="KW-0573">Peptidoglycan synthesis</keyword>
<dbReference type="InterPro" id="IPR035911">
    <property type="entry name" value="MurE/MurF_N"/>
</dbReference>
<evidence type="ECO:0000259" key="13">
    <source>
        <dbReference type="Pfam" id="PF08245"/>
    </source>
</evidence>
<evidence type="ECO:0000256" key="2">
    <source>
        <dbReference type="ARBA" id="ARBA00022598"/>
    </source>
</evidence>
<dbReference type="GO" id="GO:0047480">
    <property type="term" value="F:UDP-N-acetylmuramoyl-tripeptide-D-alanyl-D-alanine ligase activity"/>
    <property type="evidence" value="ECO:0007669"/>
    <property type="project" value="UniProtKB-UniRule"/>
</dbReference>
<reference evidence="14 15" key="1">
    <citation type="submission" date="2020-04" db="EMBL/GenBank/DDBJ databases">
        <authorList>
            <person name="Zhang R."/>
            <person name="Schippers A."/>
        </authorList>
    </citation>
    <scope>NUCLEOTIDE SEQUENCE [LARGE SCALE GENOMIC DNA]</scope>
    <source>
        <strain evidence="14 15">DSM 109850</strain>
    </source>
</reference>
<dbReference type="Gene3D" id="3.40.1190.10">
    <property type="entry name" value="Mur-like, catalytic domain"/>
    <property type="match status" value="1"/>
</dbReference>
<keyword evidence="8 10" id="KW-0131">Cell cycle</keyword>
<dbReference type="GO" id="GO:0051301">
    <property type="term" value="P:cell division"/>
    <property type="evidence" value="ECO:0007669"/>
    <property type="project" value="UniProtKB-KW"/>
</dbReference>
<comment type="subcellular location">
    <subcellularLocation>
        <location evidence="10 11">Cytoplasm</location>
    </subcellularLocation>
</comment>
<protein>
    <recommendedName>
        <fullName evidence="10 11">UDP-N-acetylmuramoyl-tripeptide--D-alanyl-D-alanine ligase</fullName>
        <ecNumber evidence="10 11">6.3.2.10</ecNumber>
    </recommendedName>
    <alternativeName>
        <fullName evidence="10">D-alanyl-D-alanine-adding enzyme</fullName>
    </alternativeName>
</protein>
<dbReference type="RefSeq" id="WP_169097146.1">
    <property type="nucleotide sequence ID" value="NZ_JABBVZ010000010.1"/>
</dbReference>
<dbReference type="SUPFAM" id="SSF53623">
    <property type="entry name" value="MurD-like peptide ligases, catalytic domain"/>
    <property type="match status" value="1"/>
</dbReference>
<dbReference type="Pfam" id="PF02875">
    <property type="entry name" value="Mur_ligase_C"/>
    <property type="match status" value="1"/>
</dbReference>
<keyword evidence="6 10" id="KW-0133">Cell shape</keyword>
<dbReference type="HAMAP" id="MF_02019">
    <property type="entry name" value="MurF"/>
    <property type="match status" value="1"/>
</dbReference>
<dbReference type="GO" id="GO:0008360">
    <property type="term" value="P:regulation of cell shape"/>
    <property type="evidence" value="ECO:0007669"/>
    <property type="project" value="UniProtKB-KW"/>
</dbReference>
<organism evidence="14 15">
    <name type="scientific">Sulfobacillus harzensis</name>
    <dbReference type="NCBI Taxonomy" id="2729629"/>
    <lineage>
        <taxon>Bacteria</taxon>
        <taxon>Bacillati</taxon>
        <taxon>Bacillota</taxon>
        <taxon>Clostridia</taxon>
        <taxon>Eubacteriales</taxon>
        <taxon>Clostridiales Family XVII. Incertae Sedis</taxon>
        <taxon>Sulfobacillus</taxon>
    </lineage>
</organism>
<keyword evidence="15" id="KW-1185">Reference proteome</keyword>
<keyword evidence="1 10" id="KW-0963">Cytoplasm</keyword>
<evidence type="ECO:0000256" key="5">
    <source>
        <dbReference type="ARBA" id="ARBA00022840"/>
    </source>
</evidence>
<dbReference type="InterPro" id="IPR005863">
    <property type="entry name" value="UDP-N-AcMur_synth"/>
</dbReference>
<evidence type="ECO:0000256" key="6">
    <source>
        <dbReference type="ARBA" id="ARBA00022960"/>
    </source>
</evidence>
<comment type="pathway">
    <text evidence="10 11">Cell wall biogenesis; peptidoglycan biosynthesis.</text>
</comment>
<keyword evidence="9 10" id="KW-0961">Cell wall biogenesis/degradation</keyword>
<dbReference type="SUPFAM" id="SSF63418">
    <property type="entry name" value="MurE/MurF N-terminal domain"/>
    <property type="match status" value="1"/>
</dbReference>
<comment type="caution">
    <text evidence="14">The sequence shown here is derived from an EMBL/GenBank/DDBJ whole genome shotgun (WGS) entry which is preliminary data.</text>
</comment>
<dbReference type="EMBL" id="JABBVZ010000010">
    <property type="protein sequence ID" value="NMP21611.1"/>
    <property type="molecule type" value="Genomic_DNA"/>
</dbReference>
<evidence type="ECO:0000256" key="10">
    <source>
        <dbReference type="HAMAP-Rule" id="MF_02019"/>
    </source>
</evidence>
<feature type="binding site" evidence="10">
    <location>
        <begin position="109"/>
        <end position="115"/>
    </location>
    <ligand>
        <name>ATP</name>
        <dbReference type="ChEBI" id="CHEBI:30616"/>
    </ligand>
</feature>
<dbReference type="InterPro" id="IPR051046">
    <property type="entry name" value="MurCDEF_CellWall_CoF430Synth"/>
</dbReference>
<evidence type="ECO:0000313" key="14">
    <source>
        <dbReference type="EMBL" id="NMP21611.1"/>
    </source>
</evidence>
<feature type="domain" description="Mur ligase central" evidence="13">
    <location>
        <begin position="107"/>
        <end position="292"/>
    </location>
</feature>
<name>A0A7Y0L2M9_9FIRM</name>
<dbReference type="InterPro" id="IPR036565">
    <property type="entry name" value="Mur-like_cat_sf"/>
</dbReference>
<dbReference type="GO" id="GO:0005737">
    <property type="term" value="C:cytoplasm"/>
    <property type="evidence" value="ECO:0007669"/>
    <property type="project" value="UniProtKB-SubCell"/>
</dbReference>
<dbReference type="PANTHER" id="PTHR43024:SF1">
    <property type="entry name" value="UDP-N-ACETYLMURAMOYL-TRIPEPTIDE--D-ALANYL-D-ALANINE LIGASE"/>
    <property type="match status" value="1"/>
</dbReference>
<keyword evidence="2 10" id="KW-0436">Ligase</keyword>
<dbReference type="GO" id="GO:0009252">
    <property type="term" value="P:peptidoglycan biosynthetic process"/>
    <property type="evidence" value="ECO:0007669"/>
    <property type="project" value="UniProtKB-UniRule"/>
</dbReference>
<dbReference type="UniPathway" id="UPA00219"/>
<evidence type="ECO:0000256" key="4">
    <source>
        <dbReference type="ARBA" id="ARBA00022741"/>
    </source>
</evidence>
<dbReference type="SUPFAM" id="SSF53244">
    <property type="entry name" value="MurD-like peptide ligases, peptide-binding domain"/>
    <property type="match status" value="1"/>
</dbReference>
<dbReference type="PANTHER" id="PTHR43024">
    <property type="entry name" value="UDP-N-ACETYLMURAMOYL-TRIPEPTIDE--D-ALANYL-D-ALANINE LIGASE"/>
    <property type="match status" value="1"/>
</dbReference>
<gene>
    <name evidence="10" type="primary">murF</name>
    <name evidence="14" type="ORF">HIJ39_04485</name>
</gene>
<evidence type="ECO:0000256" key="11">
    <source>
        <dbReference type="RuleBase" id="RU004136"/>
    </source>
</evidence>
<comment type="catalytic activity">
    <reaction evidence="10 11">
        <text>D-alanyl-D-alanine + UDP-N-acetyl-alpha-D-muramoyl-L-alanyl-gamma-D-glutamyl-meso-2,6-diaminopimelate + ATP = UDP-N-acetyl-alpha-D-muramoyl-L-alanyl-gamma-D-glutamyl-meso-2,6-diaminopimeloyl-D-alanyl-D-alanine + ADP + phosphate + H(+)</text>
        <dbReference type="Rhea" id="RHEA:28374"/>
        <dbReference type="ChEBI" id="CHEBI:15378"/>
        <dbReference type="ChEBI" id="CHEBI:30616"/>
        <dbReference type="ChEBI" id="CHEBI:43474"/>
        <dbReference type="ChEBI" id="CHEBI:57822"/>
        <dbReference type="ChEBI" id="CHEBI:61386"/>
        <dbReference type="ChEBI" id="CHEBI:83905"/>
        <dbReference type="ChEBI" id="CHEBI:456216"/>
        <dbReference type="EC" id="6.3.2.10"/>
    </reaction>
</comment>
<keyword evidence="5 10" id="KW-0067">ATP-binding</keyword>
<dbReference type="InterPro" id="IPR004101">
    <property type="entry name" value="Mur_ligase_C"/>
</dbReference>
<evidence type="ECO:0000256" key="3">
    <source>
        <dbReference type="ARBA" id="ARBA00022618"/>
    </source>
</evidence>
<accession>A0A7Y0L2M9</accession>
<dbReference type="GO" id="GO:0005524">
    <property type="term" value="F:ATP binding"/>
    <property type="evidence" value="ECO:0007669"/>
    <property type="project" value="UniProtKB-UniRule"/>
</dbReference>
<keyword evidence="4 10" id="KW-0547">Nucleotide-binding</keyword>
<dbReference type="Gene3D" id="3.90.190.20">
    <property type="entry name" value="Mur ligase, C-terminal domain"/>
    <property type="match status" value="1"/>
</dbReference>
<dbReference type="GO" id="GO:0071555">
    <property type="term" value="P:cell wall organization"/>
    <property type="evidence" value="ECO:0007669"/>
    <property type="project" value="UniProtKB-KW"/>
</dbReference>
<dbReference type="Proteomes" id="UP000533476">
    <property type="component" value="Unassembled WGS sequence"/>
</dbReference>
<dbReference type="InterPro" id="IPR036615">
    <property type="entry name" value="Mur_ligase_C_dom_sf"/>
</dbReference>
<sequence length="453" mass="48678">MISLRLEDVRRWTGGEVTNLDVGGVVNKLSIDSREAAPGVLFIALPGSNTDGHAFVQDVWRAGGVAMVRRDFPDTDGPTVRVDSPLEAMGQLLRGYLASRQVTVVGVTGSVGKTSVKELTAAVLRQKFSTSFSLGNYNTAIGLPLSFFAGPANTTHFVAEMGMSAPGEIRRLTEIAPPDVAVISTIGPSHLEKLGSMEAIQAAKGEILEGLKPEGLAVLNHDNHWVRELGERTPRRVQWFGTSSGLAGRVLSSEVQADHTLMVLEILGQKATIRLPWLGAHQAHNVAAALLIGRHLGLALDEAVAGVEAVDANRSRIRVVSTGCWTLLADVYNASPLSTQAALDVLKSRPGRHVAVIGDMLELGSEEIRGHRQVGVYALGRADVLLGVGARARHVVEAAQSTGVQAEWVATRDEALDWLLQRLQDGDVVLLKASRGMQFEWLAHKLEERGRRS</sequence>
<comment type="function">
    <text evidence="10 11">Involved in cell wall formation. Catalyzes the final step in the synthesis of UDP-N-acetylmuramoyl-pentapeptide, the precursor of murein.</text>
</comment>
<feature type="domain" description="Mur ligase C-terminal" evidence="12">
    <location>
        <begin position="316"/>
        <end position="435"/>
    </location>
</feature>
<evidence type="ECO:0000256" key="7">
    <source>
        <dbReference type="ARBA" id="ARBA00022984"/>
    </source>
</evidence>